<keyword evidence="3" id="KW-0963">Cytoplasm</keyword>
<dbReference type="InterPro" id="IPR036388">
    <property type="entry name" value="WH-like_DNA-bd_sf"/>
</dbReference>
<evidence type="ECO:0000256" key="2">
    <source>
        <dbReference type="ARBA" id="ARBA00007957"/>
    </source>
</evidence>
<keyword evidence="7" id="KW-0408">Iron</keyword>
<feature type="binding site" evidence="11">
    <location>
        <position position="167"/>
    </location>
    <ligand>
        <name>Zn(2+)</name>
        <dbReference type="ChEBI" id="CHEBI:29105"/>
    </ligand>
</feature>
<dbReference type="InterPro" id="IPR002481">
    <property type="entry name" value="FUR"/>
</dbReference>
<dbReference type="PANTHER" id="PTHR33202:SF18">
    <property type="entry name" value="TRANSCRIPTIONAL REGULATOR FURA"/>
    <property type="match status" value="1"/>
</dbReference>
<keyword evidence="9" id="KW-0238">DNA-binding</keyword>
<organism evidence="12 13">
    <name type="scientific">Streptomyces venezuelae</name>
    <dbReference type="NCBI Taxonomy" id="54571"/>
    <lineage>
        <taxon>Bacteria</taxon>
        <taxon>Bacillati</taxon>
        <taxon>Actinomycetota</taxon>
        <taxon>Actinomycetes</taxon>
        <taxon>Kitasatosporales</taxon>
        <taxon>Streptomycetaceae</taxon>
        <taxon>Streptomyces</taxon>
    </lineage>
</organism>
<evidence type="ECO:0000256" key="5">
    <source>
        <dbReference type="ARBA" id="ARBA00022723"/>
    </source>
</evidence>
<protein>
    <submittedName>
        <fullName evidence="12">Transcriptional repressor</fullName>
    </submittedName>
</protein>
<dbReference type="Gene3D" id="1.10.10.10">
    <property type="entry name" value="Winged helix-like DNA-binding domain superfamily/Winged helix DNA-binding domain"/>
    <property type="match status" value="1"/>
</dbReference>
<evidence type="ECO:0000256" key="11">
    <source>
        <dbReference type="PIRSR" id="PIRSR602481-1"/>
    </source>
</evidence>
<keyword evidence="5 11" id="KW-0479">Metal-binding</keyword>
<dbReference type="SUPFAM" id="SSF46785">
    <property type="entry name" value="Winged helix' DNA-binding domain"/>
    <property type="match status" value="1"/>
</dbReference>
<keyword evidence="6 11" id="KW-0862">Zinc</keyword>
<gene>
    <name evidence="12" type="ORF">DEJ46_17400</name>
</gene>
<dbReference type="GO" id="GO:0005737">
    <property type="term" value="C:cytoplasm"/>
    <property type="evidence" value="ECO:0007669"/>
    <property type="project" value="UniProtKB-SubCell"/>
</dbReference>
<accession>A0A5P2B2U9</accession>
<comment type="cofactor">
    <cofactor evidence="11">
        <name>Zn(2+)</name>
        <dbReference type="ChEBI" id="CHEBI:29105"/>
    </cofactor>
    <text evidence="11">Binds 1 zinc ion per subunit.</text>
</comment>
<dbReference type="GO" id="GO:0003700">
    <property type="term" value="F:DNA-binding transcription factor activity"/>
    <property type="evidence" value="ECO:0007669"/>
    <property type="project" value="InterPro"/>
</dbReference>
<evidence type="ECO:0000256" key="10">
    <source>
        <dbReference type="ARBA" id="ARBA00023163"/>
    </source>
</evidence>
<feature type="binding site" evidence="11">
    <location>
        <position position="164"/>
    </location>
    <ligand>
        <name>Zn(2+)</name>
        <dbReference type="ChEBI" id="CHEBI:29105"/>
    </ligand>
</feature>
<evidence type="ECO:0000256" key="8">
    <source>
        <dbReference type="ARBA" id="ARBA00023015"/>
    </source>
</evidence>
<dbReference type="Gene3D" id="3.30.1490.190">
    <property type="match status" value="1"/>
</dbReference>
<dbReference type="InterPro" id="IPR036390">
    <property type="entry name" value="WH_DNA-bd_sf"/>
</dbReference>
<dbReference type="GO" id="GO:1900376">
    <property type="term" value="P:regulation of secondary metabolite biosynthetic process"/>
    <property type="evidence" value="ECO:0007669"/>
    <property type="project" value="TreeGrafter"/>
</dbReference>
<sequence>MTRTPDEVDEQEVRCPQTFEPTRWRAEKMAVVEELTGREAVIQRLRDVGLRVTGPRLEVLTVLAAGGHLDVEAITTTARERLGTLTSQAVYEMLRHFQETGLVSKFDRPGLPAVFEISGPAHQHALCVVCGGVENVEATAPKPPRGALTEWQVEDAEIVFKGLCPDCRASAPAA</sequence>
<feature type="binding site" evidence="11">
    <location>
        <position position="127"/>
    </location>
    <ligand>
        <name>Zn(2+)</name>
        <dbReference type="ChEBI" id="CHEBI:29105"/>
    </ligand>
</feature>
<reference evidence="12 13" key="1">
    <citation type="submission" date="2018-05" db="EMBL/GenBank/DDBJ databases">
        <title>Streptomyces venezuelae.</title>
        <authorList>
            <person name="Kim W."/>
            <person name="Lee N."/>
            <person name="Cho B.-K."/>
        </authorList>
    </citation>
    <scope>NUCLEOTIDE SEQUENCE [LARGE SCALE GENOMIC DNA]</scope>
    <source>
        <strain evidence="12 13">ATCC 15068</strain>
    </source>
</reference>
<name>A0A5P2B2U9_STRVZ</name>
<dbReference type="EMBL" id="CP029194">
    <property type="protein sequence ID" value="QES24646.1"/>
    <property type="molecule type" value="Genomic_DNA"/>
</dbReference>
<dbReference type="GO" id="GO:0000976">
    <property type="term" value="F:transcription cis-regulatory region binding"/>
    <property type="evidence" value="ECO:0007669"/>
    <property type="project" value="TreeGrafter"/>
</dbReference>
<evidence type="ECO:0000256" key="6">
    <source>
        <dbReference type="ARBA" id="ARBA00022833"/>
    </source>
</evidence>
<proteinExistence type="inferred from homology"/>
<keyword evidence="4" id="KW-0678">Repressor</keyword>
<dbReference type="AlphaFoldDB" id="A0A5P2B2U9"/>
<evidence type="ECO:0000256" key="7">
    <source>
        <dbReference type="ARBA" id="ARBA00023004"/>
    </source>
</evidence>
<evidence type="ECO:0000256" key="1">
    <source>
        <dbReference type="ARBA" id="ARBA00004496"/>
    </source>
</evidence>
<feature type="binding site" evidence="11">
    <location>
        <position position="130"/>
    </location>
    <ligand>
        <name>Zn(2+)</name>
        <dbReference type="ChEBI" id="CHEBI:29105"/>
    </ligand>
</feature>
<evidence type="ECO:0000256" key="3">
    <source>
        <dbReference type="ARBA" id="ARBA00022490"/>
    </source>
</evidence>
<comment type="subcellular location">
    <subcellularLocation>
        <location evidence="1">Cytoplasm</location>
    </subcellularLocation>
</comment>
<dbReference type="OrthoDB" id="5242893at2"/>
<evidence type="ECO:0000256" key="9">
    <source>
        <dbReference type="ARBA" id="ARBA00023125"/>
    </source>
</evidence>
<evidence type="ECO:0000256" key="4">
    <source>
        <dbReference type="ARBA" id="ARBA00022491"/>
    </source>
</evidence>
<dbReference type="PANTHER" id="PTHR33202">
    <property type="entry name" value="ZINC UPTAKE REGULATION PROTEIN"/>
    <property type="match status" value="1"/>
</dbReference>
<dbReference type="Pfam" id="PF01475">
    <property type="entry name" value="FUR"/>
    <property type="match status" value="1"/>
</dbReference>
<dbReference type="Proteomes" id="UP000324106">
    <property type="component" value="Chromosome"/>
</dbReference>
<dbReference type="GO" id="GO:0008270">
    <property type="term" value="F:zinc ion binding"/>
    <property type="evidence" value="ECO:0007669"/>
    <property type="project" value="TreeGrafter"/>
</dbReference>
<comment type="similarity">
    <text evidence="2">Belongs to the Fur family.</text>
</comment>
<evidence type="ECO:0000313" key="12">
    <source>
        <dbReference type="EMBL" id="QES24646.1"/>
    </source>
</evidence>
<dbReference type="GO" id="GO:0045892">
    <property type="term" value="P:negative regulation of DNA-templated transcription"/>
    <property type="evidence" value="ECO:0007669"/>
    <property type="project" value="TreeGrafter"/>
</dbReference>
<keyword evidence="8" id="KW-0805">Transcription regulation</keyword>
<dbReference type="InterPro" id="IPR043135">
    <property type="entry name" value="Fur_C"/>
</dbReference>
<evidence type="ECO:0000313" key="13">
    <source>
        <dbReference type="Proteomes" id="UP000324106"/>
    </source>
</evidence>
<keyword evidence="10" id="KW-0804">Transcription</keyword>